<keyword evidence="2" id="KW-1185">Reference proteome</keyword>
<feature type="non-terminal residue" evidence="1">
    <location>
        <position position="71"/>
    </location>
</feature>
<sequence length="71" mass="8095">EMYKILTGAGINIIRVGLKSSDLIKAHGEIEGHTFHPAYRQLVEGAFAREMMEWLLQENVTAFENEEYKVA</sequence>
<gene>
    <name evidence="1" type="ORF">NE619_18920</name>
</gene>
<reference evidence="1 2" key="1">
    <citation type="submission" date="2022-06" db="EMBL/GenBank/DDBJ databases">
        <title>Isolation of gut microbiota from human fecal samples.</title>
        <authorList>
            <person name="Pamer E.G."/>
            <person name="Barat B."/>
            <person name="Waligurski E."/>
            <person name="Medina S."/>
            <person name="Paddock L."/>
            <person name="Mostad J."/>
        </authorList>
    </citation>
    <scope>NUCLEOTIDE SEQUENCE [LARGE SCALE GENOMIC DNA]</scope>
    <source>
        <strain evidence="1 2">SL.3.17</strain>
    </source>
</reference>
<evidence type="ECO:0000313" key="2">
    <source>
        <dbReference type="Proteomes" id="UP001524502"/>
    </source>
</evidence>
<proteinExistence type="predicted"/>
<organism evidence="1 2">
    <name type="scientific">Anaerovorax odorimutans</name>
    <dbReference type="NCBI Taxonomy" id="109327"/>
    <lineage>
        <taxon>Bacteria</taxon>
        <taxon>Bacillati</taxon>
        <taxon>Bacillota</taxon>
        <taxon>Clostridia</taxon>
        <taxon>Peptostreptococcales</taxon>
        <taxon>Anaerovoracaceae</taxon>
        <taxon>Anaerovorax</taxon>
    </lineage>
</organism>
<protein>
    <submittedName>
        <fullName evidence="1">Radical SAM protein</fullName>
    </submittedName>
</protein>
<accession>A0ABT1RUI9</accession>
<dbReference type="EMBL" id="JANFXK010000266">
    <property type="protein sequence ID" value="MCQ4638799.1"/>
    <property type="molecule type" value="Genomic_DNA"/>
</dbReference>
<dbReference type="Proteomes" id="UP001524502">
    <property type="component" value="Unassembled WGS sequence"/>
</dbReference>
<name>A0ABT1RUI9_9FIRM</name>
<feature type="non-terminal residue" evidence="1">
    <location>
        <position position="1"/>
    </location>
</feature>
<evidence type="ECO:0000313" key="1">
    <source>
        <dbReference type="EMBL" id="MCQ4638799.1"/>
    </source>
</evidence>
<comment type="caution">
    <text evidence="1">The sequence shown here is derived from an EMBL/GenBank/DDBJ whole genome shotgun (WGS) entry which is preliminary data.</text>
</comment>